<reference evidence="1" key="1">
    <citation type="journal article" date="2020" name="bioRxiv">
        <title>Historical genomics reveals the evolutionary mechanisms behind multiple outbreaks of the host-specific coffee wilt pathogen Fusarium xylarioides.</title>
        <authorList>
            <person name="Peck D."/>
            <person name="Nowell R.W."/>
            <person name="Flood J."/>
            <person name="Ryan M.J."/>
            <person name="Barraclough T.G."/>
        </authorList>
    </citation>
    <scope>NUCLEOTIDE SEQUENCE</scope>
    <source>
        <strain evidence="1">IMI 127659i</strain>
    </source>
</reference>
<name>A0A9P7KZ84_9HYPO</name>
<protein>
    <submittedName>
        <fullName evidence="1">Uncharacterized protein</fullName>
    </submittedName>
</protein>
<accession>A0A9P7KZ84</accession>
<sequence length="291" mass="32084">MVDGKETPNIVIFTGDNCEYFQIPPSINQPVAHVNQPPMSDGLFELPPADTADQWKMNILDDFIQNLKMKDYALRMIEILGDASSCMAPPAESYSSVMDAASGRAFALAIAGWSIELNHEELQPQTSLGNLAGKSYSKLSDYDLSLYLGLKEYSDDGLAAYMPLRSDSPTQPDFGKIFTFWPSGVTKTGMNEDFACSPIHPSTLPTLKARHVDLFQSGGLLEVDGMIKRRHEQLLPFCLLVDAFHPVKAQTGVFPPSSLPIQIRPCDKRCGTSGYATARDRSYSKKILSNH</sequence>
<organism evidence="1 2">
    <name type="scientific">Fusarium xylarioides</name>
    <dbReference type="NCBI Taxonomy" id="221167"/>
    <lineage>
        <taxon>Eukaryota</taxon>
        <taxon>Fungi</taxon>
        <taxon>Dikarya</taxon>
        <taxon>Ascomycota</taxon>
        <taxon>Pezizomycotina</taxon>
        <taxon>Sordariomycetes</taxon>
        <taxon>Hypocreomycetidae</taxon>
        <taxon>Hypocreales</taxon>
        <taxon>Nectriaceae</taxon>
        <taxon>Fusarium</taxon>
        <taxon>Fusarium fujikuroi species complex</taxon>
    </lineage>
</organism>
<reference evidence="1" key="2">
    <citation type="submission" date="2020-10" db="EMBL/GenBank/DDBJ databases">
        <authorList>
            <person name="Peck L.D."/>
            <person name="Nowell R.W."/>
            <person name="Flood J."/>
            <person name="Ryan M.J."/>
            <person name="Barraclough T.G."/>
        </authorList>
    </citation>
    <scope>NUCLEOTIDE SEQUENCE</scope>
    <source>
        <strain evidence="1">IMI 127659i</strain>
    </source>
</reference>
<keyword evidence="2" id="KW-1185">Reference proteome</keyword>
<proteinExistence type="predicted"/>
<evidence type="ECO:0000313" key="2">
    <source>
        <dbReference type="Proteomes" id="UP000750502"/>
    </source>
</evidence>
<gene>
    <name evidence="1" type="ORF">H9Q72_009036</name>
</gene>
<evidence type="ECO:0000313" key="1">
    <source>
        <dbReference type="EMBL" id="KAG5762862.1"/>
    </source>
</evidence>
<dbReference type="EMBL" id="JADFTT010000345">
    <property type="protein sequence ID" value="KAG5762862.1"/>
    <property type="molecule type" value="Genomic_DNA"/>
</dbReference>
<dbReference type="OrthoDB" id="5095999at2759"/>
<dbReference type="AlphaFoldDB" id="A0A9P7KZ84"/>
<comment type="caution">
    <text evidence="1">The sequence shown here is derived from an EMBL/GenBank/DDBJ whole genome shotgun (WGS) entry which is preliminary data.</text>
</comment>
<dbReference type="Proteomes" id="UP000750502">
    <property type="component" value="Unassembled WGS sequence"/>
</dbReference>